<feature type="transmembrane region" description="Helical" evidence="1">
    <location>
        <begin position="72"/>
        <end position="88"/>
    </location>
</feature>
<accession>A0A2G5P6R1</accession>
<dbReference type="STRING" id="85968.GCA_900073015_03820"/>
<sequence length="301" mass="32416">MIRMVVPVLLVIGTFVLVYMAMGALGGSKQPLGPAPATPKGALSSTQWTVLSLTGLLAFSGAIALAILTDGFWWAIPVAAWIAGLIATRRSAKSRGVKAEAEEQAAQEAHIDELSKPERVLLENAEAAVKRIQSTEAAQAGWLGDPADLDFSADLQFIANNTATARRLRNLIFELGEIPNPSPADRTLITDAEREIDSLAVHSIERTRLLESCAEKAERIDESLREDRENERNELHRDEVRARMSALLYGTGSGAGTASPTSTPSASADRVVALTAAFQELKDTIDFDRTAAGMIPRDLDR</sequence>
<keyword evidence="1" id="KW-1133">Transmembrane helix</keyword>
<dbReference type="OrthoDB" id="4379311at2"/>
<protein>
    <submittedName>
        <fullName evidence="2">Uncharacterized protein</fullName>
    </submittedName>
</protein>
<proteinExistence type="predicted"/>
<evidence type="ECO:0000256" key="1">
    <source>
        <dbReference type="SAM" id="Phobius"/>
    </source>
</evidence>
<name>A0A2G5P6R1_9MYCO</name>
<keyword evidence="1" id="KW-0812">Transmembrane</keyword>
<keyword evidence="3" id="KW-1185">Reference proteome</keyword>
<gene>
    <name evidence="2" type="ORF">CQY22_015540</name>
</gene>
<organism evidence="2 3">
    <name type="scientific">Mycolicibacterium brumae</name>
    <dbReference type="NCBI Taxonomy" id="85968"/>
    <lineage>
        <taxon>Bacteria</taxon>
        <taxon>Bacillati</taxon>
        <taxon>Actinomycetota</taxon>
        <taxon>Actinomycetes</taxon>
        <taxon>Mycobacteriales</taxon>
        <taxon>Mycobacteriaceae</taxon>
        <taxon>Mycolicibacterium</taxon>
    </lineage>
</organism>
<feature type="transmembrane region" description="Helical" evidence="1">
    <location>
        <begin position="48"/>
        <end position="66"/>
    </location>
</feature>
<dbReference type="AlphaFoldDB" id="A0A2G5P6R1"/>
<feature type="transmembrane region" description="Helical" evidence="1">
    <location>
        <begin position="6"/>
        <end position="27"/>
    </location>
</feature>
<evidence type="ECO:0000313" key="3">
    <source>
        <dbReference type="Proteomes" id="UP000230551"/>
    </source>
</evidence>
<dbReference type="RefSeq" id="WP_090593737.1">
    <property type="nucleotide sequence ID" value="NZ_CP104302.1"/>
</dbReference>
<reference evidence="2 3" key="1">
    <citation type="journal article" date="2017" name="Infect. Genet. Evol.">
        <title>The new phylogeny of the genus Mycobacterium: The old and the news.</title>
        <authorList>
            <person name="Tortoli E."/>
            <person name="Fedrizzi T."/>
            <person name="Meehan C.J."/>
            <person name="Trovato A."/>
            <person name="Grottola A."/>
            <person name="Giacobazzi E."/>
            <person name="Serpini G.F."/>
            <person name="Tagliazucchi S."/>
            <person name="Fabio A."/>
            <person name="Bettua C."/>
            <person name="Bertorelli R."/>
            <person name="Frascaro F."/>
            <person name="De Sanctis V."/>
            <person name="Pecorari M."/>
            <person name="Jousson O."/>
            <person name="Segata N."/>
            <person name="Cirillo D.M."/>
        </authorList>
    </citation>
    <scope>NUCLEOTIDE SEQUENCE [LARGE SCALE GENOMIC DNA]</scope>
    <source>
        <strain evidence="2 3">CIP1034565</strain>
    </source>
</reference>
<dbReference type="EMBL" id="PDCN02000024">
    <property type="protein sequence ID" value="PIB73790.1"/>
    <property type="molecule type" value="Genomic_DNA"/>
</dbReference>
<dbReference type="Proteomes" id="UP000230551">
    <property type="component" value="Unassembled WGS sequence"/>
</dbReference>
<keyword evidence="1" id="KW-0472">Membrane</keyword>
<comment type="caution">
    <text evidence="2">The sequence shown here is derived from an EMBL/GenBank/DDBJ whole genome shotgun (WGS) entry which is preliminary data.</text>
</comment>
<evidence type="ECO:0000313" key="2">
    <source>
        <dbReference type="EMBL" id="PIB73790.1"/>
    </source>
</evidence>